<dbReference type="OrthoDB" id="289728at2"/>
<protein>
    <submittedName>
        <fullName evidence="2">Uncharacterized protein</fullName>
    </submittedName>
</protein>
<sequence>MSTTSFSQRQTKANHQVASAHAGPSSGSGMLTRLLSSMATLINQSDRKLTDSGVINPVAERVSVVATQRR</sequence>
<gene>
    <name evidence="2" type="ORF">CEE69_30435</name>
</gene>
<comment type="caution">
    <text evidence="2">The sequence shown here is derived from an EMBL/GenBank/DDBJ whole genome shotgun (WGS) entry which is preliminary data.</text>
</comment>
<reference evidence="2 3" key="1">
    <citation type="submission" date="2017-06" db="EMBL/GenBank/DDBJ databases">
        <title>Description of Rhodopirellula bahusiensis sp. nov.</title>
        <authorList>
            <person name="Kizina J."/>
            <person name="Harder J."/>
        </authorList>
    </citation>
    <scope>NUCLEOTIDE SEQUENCE [LARGE SCALE GENOMIC DNA]</scope>
    <source>
        <strain evidence="2 3">SWK21</strain>
    </source>
</reference>
<evidence type="ECO:0000313" key="2">
    <source>
        <dbReference type="EMBL" id="PHQ31540.1"/>
    </source>
</evidence>
<evidence type="ECO:0000313" key="3">
    <source>
        <dbReference type="Proteomes" id="UP000225740"/>
    </source>
</evidence>
<dbReference type="EMBL" id="NIZW01000046">
    <property type="protein sequence ID" value="PHQ31540.1"/>
    <property type="molecule type" value="Genomic_DNA"/>
</dbReference>
<feature type="compositionally biased region" description="Low complexity" evidence="1">
    <location>
        <begin position="18"/>
        <end position="29"/>
    </location>
</feature>
<dbReference type="Proteomes" id="UP000225740">
    <property type="component" value="Unassembled WGS sequence"/>
</dbReference>
<proteinExistence type="predicted"/>
<keyword evidence="3" id="KW-1185">Reference proteome</keyword>
<dbReference type="AlphaFoldDB" id="A0A2G1VY39"/>
<dbReference type="RefSeq" id="WP_099264322.1">
    <property type="nucleotide sequence ID" value="NZ_NIZW01000046.1"/>
</dbReference>
<dbReference type="GeneID" id="90612137"/>
<feature type="region of interest" description="Disordered" evidence="1">
    <location>
        <begin position="1"/>
        <end position="31"/>
    </location>
</feature>
<organism evidence="2 3">
    <name type="scientific">Rhodopirellula bahusiensis</name>
    <dbReference type="NCBI Taxonomy" id="2014065"/>
    <lineage>
        <taxon>Bacteria</taxon>
        <taxon>Pseudomonadati</taxon>
        <taxon>Planctomycetota</taxon>
        <taxon>Planctomycetia</taxon>
        <taxon>Pirellulales</taxon>
        <taxon>Pirellulaceae</taxon>
        <taxon>Rhodopirellula</taxon>
    </lineage>
</organism>
<accession>A0A2G1VY39</accession>
<evidence type="ECO:0000256" key="1">
    <source>
        <dbReference type="SAM" id="MobiDB-lite"/>
    </source>
</evidence>
<name>A0A2G1VY39_9BACT</name>
<feature type="compositionally biased region" description="Polar residues" evidence="1">
    <location>
        <begin position="1"/>
        <end position="17"/>
    </location>
</feature>